<evidence type="ECO:0000313" key="3">
    <source>
        <dbReference type="Proteomes" id="UP000055048"/>
    </source>
</evidence>
<evidence type="ECO:0000313" key="2">
    <source>
        <dbReference type="EMBL" id="KRX30134.1"/>
    </source>
</evidence>
<feature type="region of interest" description="Disordered" evidence="1">
    <location>
        <begin position="1"/>
        <end position="31"/>
    </location>
</feature>
<dbReference type="EMBL" id="JYDJ01002702">
    <property type="protein sequence ID" value="KRX30134.1"/>
    <property type="molecule type" value="Genomic_DNA"/>
</dbReference>
<dbReference type="Proteomes" id="UP000055048">
    <property type="component" value="Unassembled WGS sequence"/>
</dbReference>
<feature type="non-terminal residue" evidence="2">
    <location>
        <position position="46"/>
    </location>
</feature>
<organism evidence="2 3">
    <name type="scientific">Trichinella murrelli</name>
    <dbReference type="NCBI Taxonomy" id="144512"/>
    <lineage>
        <taxon>Eukaryota</taxon>
        <taxon>Metazoa</taxon>
        <taxon>Ecdysozoa</taxon>
        <taxon>Nematoda</taxon>
        <taxon>Enoplea</taxon>
        <taxon>Dorylaimia</taxon>
        <taxon>Trichinellida</taxon>
        <taxon>Trichinellidae</taxon>
        <taxon>Trichinella</taxon>
    </lineage>
</organism>
<comment type="caution">
    <text evidence="2">The sequence shown here is derived from an EMBL/GenBank/DDBJ whole genome shotgun (WGS) entry which is preliminary data.</text>
</comment>
<dbReference type="AlphaFoldDB" id="A0A0V0SU94"/>
<name>A0A0V0SU94_9BILA</name>
<reference evidence="2 3" key="1">
    <citation type="submission" date="2015-01" db="EMBL/GenBank/DDBJ databases">
        <title>Evolution of Trichinella species and genotypes.</title>
        <authorList>
            <person name="Korhonen P.K."/>
            <person name="Edoardo P."/>
            <person name="Giuseppe L.R."/>
            <person name="Gasser R.B."/>
        </authorList>
    </citation>
    <scope>NUCLEOTIDE SEQUENCE [LARGE SCALE GENOMIC DNA]</scope>
    <source>
        <strain evidence="2">ISS417</strain>
    </source>
</reference>
<evidence type="ECO:0000256" key="1">
    <source>
        <dbReference type="SAM" id="MobiDB-lite"/>
    </source>
</evidence>
<feature type="non-terminal residue" evidence="2">
    <location>
        <position position="1"/>
    </location>
</feature>
<protein>
    <submittedName>
        <fullName evidence="2">Uncharacterized protein</fullName>
    </submittedName>
</protein>
<accession>A0A0V0SU94</accession>
<keyword evidence="3" id="KW-1185">Reference proteome</keyword>
<sequence length="46" mass="5003">LPPSAELLGRNESSSLERGLPETSLHCRDKGSLEVANDSLRLKDNP</sequence>
<proteinExistence type="predicted"/>
<gene>
    <name evidence="2" type="ORF">T05_12182</name>
</gene>